<dbReference type="SMART" id="SM00198">
    <property type="entry name" value="SCP"/>
    <property type="match status" value="1"/>
</dbReference>
<organism evidence="3 4">
    <name type="scientific">Karstenula rhodostoma CBS 690.94</name>
    <dbReference type="NCBI Taxonomy" id="1392251"/>
    <lineage>
        <taxon>Eukaryota</taxon>
        <taxon>Fungi</taxon>
        <taxon>Dikarya</taxon>
        <taxon>Ascomycota</taxon>
        <taxon>Pezizomycotina</taxon>
        <taxon>Dothideomycetes</taxon>
        <taxon>Pleosporomycetidae</taxon>
        <taxon>Pleosporales</taxon>
        <taxon>Massarineae</taxon>
        <taxon>Didymosphaeriaceae</taxon>
        <taxon>Karstenula</taxon>
    </lineage>
</organism>
<name>A0A9P4PVM7_9PLEO</name>
<evidence type="ECO:0000313" key="4">
    <source>
        <dbReference type="Proteomes" id="UP000799764"/>
    </source>
</evidence>
<evidence type="ECO:0000259" key="2">
    <source>
        <dbReference type="SMART" id="SM00198"/>
    </source>
</evidence>
<dbReference type="OrthoDB" id="337038at2759"/>
<dbReference type="Gene3D" id="3.40.33.10">
    <property type="entry name" value="CAP"/>
    <property type="match status" value="1"/>
</dbReference>
<dbReference type="SUPFAM" id="SSF55797">
    <property type="entry name" value="PR-1-like"/>
    <property type="match status" value="1"/>
</dbReference>
<dbReference type="PRINTS" id="PR00837">
    <property type="entry name" value="V5TPXLIKE"/>
</dbReference>
<keyword evidence="4" id="KW-1185">Reference proteome</keyword>
<proteinExistence type="predicted"/>
<dbReference type="Proteomes" id="UP000799764">
    <property type="component" value="Unassembled WGS sequence"/>
</dbReference>
<feature type="domain" description="SCP" evidence="2">
    <location>
        <begin position="40"/>
        <end position="180"/>
    </location>
</feature>
<dbReference type="InterPro" id="IPR001283">
    <property type="entry name" value="CRISP-related"/>
</dbReference>
<reference evidence="3" key="1">
    <citation type="journal article" date="2020" name="Stud. Mycol.">
        <title>101 Dothideomycetes genomes: a test case for predicting lifestyles and emergence of pathogens.</title>
        <authorList>
            <person name="Haridas S."/>
            <person name="Albert R."/>
            <person name="Binder M."/>
            <person name="Bloem J."/>
            <person name="Labutti K."/>
            <person name="Salamov A."/>
            <person name="Andreopoulos B."/>
            <person name="Baker S."/>
            <person name="Barry K."/>
            <person name="Bills G."/>
            <person name="Bluhm B."/>
            <person name="Cannon C."/>
            <person name="Castanera R."/>
            <person name="Culley D."/>
            <person name="Daum C."/>
            <person name="Ezra D."/>
            <person name="Gonzalez J."/>
            <person name="Henrissat B."/>
            <person name="Kuo A."/>
            <person name="Liang C."/>
            <person name="Lipzen A."/>
            <person name="Lutzoni F."/>
            <person name="Magnuson J."/>
            <person name="Mondo S."/>
            <person name="Nolan M."/>
            <person name="Ohm R."/>
            <person name="Pangilinan J."/>
            <person name="Park H.-J."/>
            <person name="Ramirez L."/>
            <person name="Alfaro M."/>
            <person name="Sun H."/>
            <person name="Tritt A."/>
            <person name="Yoshinaga Y."/>
            <person name="Zwiers L.-H."/>
            <person name="Turgeon B."/>
            <person name="Goodwin S."/>
            <person name="Spatafora J."/>
            <person name="Crous P."/>
            <person name="Grigoriev I."/>
        </authorList>
    </citation>
    <scope>NUCLEOTIDE SEQUENCE</scope>
    <source>
        <strain evidence="3">CBS 690.94</strain>
    </source>
</reference>
<dbReference type="InterPro" id="IPR014044">
    <property type="entry name" value="CAP_dom"/>
</dbReference>
<accession>A0A9P4PVM7</accession>
<comment type="caution">
    <text evidence="3">The sequence shown here is derived from an EMBL/GenBank/DDBJ whole genome shotgun (WGS) entry which is preliminary data.</text>
</comment>
<evidence type="ECO:0000313" key="3">
    <source>
        <dbReference type="EMBL" id="KAF2452230.1"/>
    </source>
</evidence>
<feature type="signal peptide" evidence="1">
    <location>
        <begin position="1"/>
        <end position="16"/>
    </location>
</feature>
<sequence length="207" mass="23261">MKIFSLVTALAAAALAAPNSALVARDARDSLELPGIDDKKLIGTILNAHWYWRRIHCAQDLQWNATLAAKAQEDIRKCSRDVEHLRGGSNLSGQGPSPKKYNDWVEMARAMVHGWHEEETFYDYSTRSSRNSNQVFHFTQLVWRDSSQLGCAVTDCSDVQGARYPGRIYCYYEPVGNNVAGNFMAENVWPPICADPSKAELETRFGF</sequence>
<keyword evidence="1" id="KW-0732">Signal</keyword>
<evidence type="ECO:0000256" key="1">
    <source>
        <dbReference type="SAM" id="SignalP"/>
    </source>
</evidence>
<dbReference type="AlphaFoldDB" id="A0A9P4PVM7"/>
<dbReference type="Pfam" id="PF00188">
    <property type="entry name" value="CAP"/>
    <property type="match status" value="1"/>
</dbReference>
<dbReference type="InterPro" id="IPR035940">
    <property type="entry name" value="CAP_sf"/>
</dbReference>
<protein>
    <submittedName>
        <fullName evidence="3">PR-1-like protein</fullName>
    </submittedName>
</protein>
<feature type="chain" id="PRO_5040467452" evidence="1">
    <location>
        <begin position="17"/>
        <end position="207"/>
    </location>
</feature>
<gene>
    <name evidence="3" type="ORF">P171DRAFT_426594</name>
</gene>
<dbReference type="PANTHER" id="PTHR10334">
    <property type="entry name" value="CYSTEINE-RICH SECRETORY PROTEIN-RELATED"/>
    <property type="match status" value="1"/>
</dbReference>
<dbReference type="EMBL" id="MU001492">
    <property type="protein sequence ID" value="KAF2452230.1"/>
    <property type="molecule type" value="Genomic_DNA"/>
</dbReference>